<dbReference type="AlphaFoldDB" id="A0AAE0F0Q2"/>
<dbReference type="Proteomes" id="UP001190700">
    <property type="component" value="Unassembled WGS sequence"/>
</dbReference>
<keyword evidence="3" id="KW-1185">Reference proteome</keyword>
<protein>
    <submittedName>
        <fullName evidence="2">Uncharacterized protein</fullName>
    </submittedName>
</protein>
<evidence type="ECO:0000256" key="1">
    <source>
        <dbReference type="SAM" id="Phobius"/>
    </source>
</evidence>
<gene>
    <name evidence="2" type="ORF">CYMTET_43267</name>
</gene>
<reference evidence="2 3" key="1">
    <citation type="journal article" date="2015" name="Genome Biol. Evol.">
        <title>Comparative Genomics of a Bacterivorous Green Alga Reveals Evolutionary Causalities and Consequences of Phago-Mixotrophic Mode of Nutrition.</title>
        <authorList>
            <person name="Burns J.A."/>
            <person name="Paasch A."/>
            <person name="Narechania A."/>
            <person name="Kim E."/>
        </authorList>
    </citation>
    <scope>NUCLEOTIDE SEQUENCE [LARGE SCALE GENOMIC DNA]</scope>
    <source>
        <strain evidence="2 3">PLY_AMNH</strain>
    </source>
</reference>
<feature type="transmembrane region" description="Helical" evidence="1">
    <location>
        <begin position="157"/>
        <end position="187"/>
    </location>
</feature>
<keyword evidence="1" id="KW-1133">Transmembrane helix</keyword>
<accession>A0AAE0F0Q2</accession>
<dbReference type="EMBL" id="LGRX02029131">
    <property type="protein sequence ID" value="KAK3247224.1"/>
    <property type="molecule type" value="Genomic_DNA"/>
</dbReference>
<keyword evidence="1" id="KW-0812">Transmembrane</keyword>
<organism evidence="2 3">
    <name type="scientific">Cymbomonas tetramitiformis</name>
    <dbReference type="NCBI Taxonomy" id="36881"/>
    <lineage>
        <taxon>Eukaryota</taxon>
        <taxon>Viridiplantae</taxon>
        <taxon>Chlorophyta</taxon>
        <taxon>Pyramimonadophyceae</taxon>
        <taxon>Pyramimonadales</taxon>
        <taxon>Pyramimonadaceae</taxon>
        <taxon>Cymbomonas</taxon>
    </lineage>
</organism>
<sequence>MIGIHPAYLKYVQFNLRGQLMWCSARPFEWYDFARIFTKVMRLLVECIRAPQCVTTRCRSVPRLREGHRGAVEAASGEQATTRIDSRQRGGLVMPAHVAKTRVLPYMDGFLMLCDSKTGASRIWRRVTKILHRLRMEPKEVATRLVKQLGRDGARAAAGMLVIARAAAGMLVISRAVVGMLVIGLAVV</sequence>
<keyword evidence="1" id="KW-0472">Membrane</keyword>
<evidence type="ECO:0000313" key="2">
    <source>
        <dbReference type="EMBL" id="KAK3247224.1"/>
    </source>
</evidence>
<comment type="caution">
    <text evidence="2">The sequence shown here is derived from an EMBL/GenBank/DDBJ whole genome shotgun (WGS) entry which is preliminary data.</text>
</comment>
<evidence type="ECO:0000313" key="3">
    <source>
        <dbReference type="Proteomes" id="UP001190700"/>
    </source>
</evidence>
<feature type="non-terminal residue" evidence="2">
    <location>
        <position position="188"/>
    </location>
</feature>
<name>A0AAE0F0Q2_9CHLO</name>
<proteinExistence type="predicted"/>